<name>A0A139HMS0_9PEZI</name>
<protein>
    <submittedName>
        <fullName evidence="1">Uncharacterized protein</fullName>
    </submittedName>
</protein>
<reference evidence="1 2" key="1">
    <citation type="submission" date="2015-07" db="EMBL/GenBank/DDBJ databases">
        <title>Comparative genomics of the Sigatoka disease complex on banana suggests a link between parallel evolutionary changes in Pseudocercospora fijiensis and Pseudocercospora eumusae and increased virulence on the banana host.</title>
        <authorList>
            <person name="Chang T.-C."/>
            <person name="Salvucci A."/>
            <person name="Crous P.W."/>
            <person name="Stergiopoulos I."/>
        </authorList>
    </citation>
    <scope>NUCLEOTIDE SEQUENCE [LARGE SCALE GENOMIC DNA]</scope>
    <source>
        <strain evidence="1 2">CBS 114824</strain>
    </source>
</reference>
<accession>A0A139HMS0</accession>
<evidence type="ECO:0000313" key="1">
    <source>
        <dbReference type="EMBL" id="KXT03795.1"/>
    </source>
</evidence>
<dbReference type="EMBL" id="LFZN01000027">
    <property type="protein sequence ID" value="KXT03795.1"/>
    <property type="molecule type" value="Genomic_DNA"/>
</dbReference>
<dbReference type="AlphaFoldDB" id="A0A139HMS0"/>
<organism evidence="1 2">
    <name type="scientific">Pseudocercospora eumusae</name>
    <dbReference type="NCBI Taxonomy" id="321146"/>
    <lineage>
        <taxon>Eukaryota</taxon>
        <taxon>Fungi</taxon>
        <taxon>Dikarya</taxon>
        <taxon>Ascomycota</taxon>
        <taxon>Pezizomycotina</taxon>
        <taxon>Dothideomycetes</taxon>
        <taxon>Dothideomycetidae</taxon>
        <taxon>Mycosphaerellales</taxon>
        <taxon>Mycosphaerellaceae</taxon>
        <taxon>Pseudocercospora</taxon>
    </lineage>
</organism>
<comment type="caution">
    <text evidence="1">The sequence shown here is derived from an EMBL/GenBank/DDBJ whole genome shotgun (WGS) entry which is preliminary data.</text>
</comment>
<dbReference type="Proteomes" id="UP000070133">
    <property type="component" value="Unassembled WGS sequence"/>
</dbReference>
<gene>
    <name evidence="1" type="ORF">AC578_736</name>
</gene>
<evidence type="ECO:0000313" key="2">
    <source>
        <dbReference type="Proteomes" id="UP000070133"/>
    </source>
</evidence>
<proteinExistence type="predicted"/>
<sequence length="114" mass="13183">MTQDQAFRCQYQTIRALGDVLQLMELQPFASSNRLRRQQLDFSYDLALESVSAHWRIKDVTTTLRSGWMLQLPLSFADQEHSDMNISSAPERAIFVWCHSLACFLSLETPFDLP</sequence>
<keyword evidence="2" id="KW-1185">Reference proteome</keyword>